<dbReference type="Gene3D" id="3.40.640.10">
    <property type="entry name" value="Type I PLP-dependent aspartate aminotransferase-like (Major domain)"/>
    <property type="match status" value="1"/>
</dbReference>
<dbReference type="InterPro" id="IPR015422">
    <property type="entry name" value="PyrdxlP-dep_Trfase_small"/>
</dbReference>
<dbReference type="GO" id="GO:0030170">
    <property type="term" value="F:pyridoxal phosphate binding"/>
    <property type="evidence" value="ECO:0007669"/>
    <property type="project" value="InterPro"/>
</dbReference>
<dbReference type="GO" id="GO:0008483">
    <property type="term" value="F:transaminase activity"/>
    <property type="evidence" value="ECO:0007669"/>
    <property type="project" value="UniProtKB-KW"/>
</dbReference>
<dbReference type="InterPro" id="IPR015424">
    <property type="entry name" value="PyrdxlP-dep_Trfase"/>
</dbReference>
<dbReference type="InterPro" id="IPR051926">
    <property type="entry name" value="Ala_Aminotransferase"/>
</dbReference>
<dbReference type="CDD" id="cd00609">
    <property type="entry name" value="AAT_like"/>
    <property type="match status" value="1"/>
</dbReference>
<accession>A0A485M1V4</accession>
<evidence type="ECO:0000256" key="4">
    <source>
        <dbReference type="ARBA" id="ARBA00022898"/>
    </source>
</evidence>
<dbReference type="Pfam" id="PF00155">
    <property type="entry name" value="Aminotran_1_2"/>
    <property type="match status" value="1"/>
</dbReference>
<dbReference type="PANTHER" id="PTHR43488:SF2">
    <property type="entry name" value="GLUTAMATE-PYRUVATE AMINOTRANSFERASE ALAA"/>
    <property type="match status" value="1"/>
</dbReference>
<name>A0A485M1V4_9ZZZZ</name>
<evidence type="ECO:0000256" key="1">
    <source>
        <dbReference type="ARBA" id="ARBA00001933"/>
    </source>
</evidence>
<sequence>MRRDIVHEGSEQLTYEIREIVAVADVLRKYGVQITWENIGDPIQKGEKLPQWIKDIVIDLVSDDRTYGYVATQGVPETREFLAQEVNKRGGYQITRDDIVFFNGLGDAVAKVFNFMKRESRVIGPSPAYSTHSSAEAAHSGYEHLTYELDPKNNWIPDLDDLEKKIRYNDSIAGILIINPDNPTGAVYPREILEQMVDIARRYRVFMICDEIYSNLVYDTHKTAHLSEVIEEIPGMALRGISKEVPWPGSRCGWIEVFNQDKLNFKRYVKSLINAKMLEVCSTSLPQYAIPRILGDPRYPEHLERRRTIYAQRAEEAWKFFSDVPGVVVNKPQGAFYMTVLFEDHVLNDRQSLPIPDTRIRRFIEDKVKGVEPDKRFVYYLLGATGICVVPLTGFCCKKQGFRLTLLETDDKKRTWTWQTIAESIKTYLDSTNKANISSSSAI</sequence>
<keyword evidence="3 6" id="KW-0808">Transferase</keyword>
<dbReference type="PANTHER" id="PTHR43488">
    <property type="entry name" value="GLUTAMATE-PYRUVATE AMINOTRANSFERASE ALAA"/>
    <property type="match status" value="1"/>
</dbReference>
<evidence type="ECO:0000256" key="3">
    <source>
        <dbReference type="ARBA" id="ARBA00022679"/>
    </source>
</evidence>
<evidence type="ECO:0000256" key="2">
    <source>
        <dbReference type="ARBA" id="ARBA00022576"/>
    </source>
</evidence>
<keyword evidence="2 6" id="KW-0032">Aminotransferase</keyword>
<dbReference type="InterPro" id="IPR004839">
    <property type="entry name" value="Aminotransferase_I/II_large"/>
</dbReference>
<dbReference type="SUPFAM" id="SSF53383">
    <property type="entry name" value="PLP-dependent transferases"/>
    <property type="match status" value="1"/>
</dbReference>
<dbReference type="AlphaFoldDB" id="A0A485M1V4"/>
<reference evidence="6" key="1">
    <citation type="submission" date="2019-03" db="EMBL/GenBank/DDBJ databases">
        <authorList>
            <person name="Hao L."/>
        </authorList>
    </citation>
    <scope>NUCLEOTIDE SEQUENCE</scope>
</reference>
<keyword evidence="4" id="KW-0663">Pyridoxal phosphate</keyword>
<dbReference type="Gene3D" id="3.90.1150.10">
    <property type="entry name" value="Aspartate Aminotransferase, domain 1"/>
    <property type="match status" value="1"/>
</dbReference>
<comment type="cofactor">
    <cofactor evidence="1">
        <name>pyridoxal 5'-phosphate</name>
        <dbReference type="ChEBI" id="CHEBI:597326"/>
    </cofactor>
</comment>
<dbReference type="EC" id="2.6.1.-" evidence="6"/>
<dbReference type="EMBL" id="CAADRM010000094">
    <property type="protein sequence ID" value="VFU14764.1"/>
    <property type="molecule type" value="Genomic_DNA"/>
</dbReference>
<evidence type="ECO:0000259" key="5">
    <source>
        <dbReference type="Pfam" id="PF00155"/>
    </source>
</evidence>
<protein>
    <submittedName>
        <fullName evidence="6">Putative enzyme</fullName>
        <ecNumber evidence="6">2.6.1.-</ecNumber>
    </submittedName>
</protein>
<evidence type="ECO:0000313" key="6">
    <source>
        <dbReference type="EMBL" id="VFU14764.1"/>
    </source>
</evidence>
<dbReference type="InterPro" id="IPR015421">
    <property type="entry name" value="PyrdxlP-dep_Trfase_major"/>
</dbReference>
<organism evidence="6">
    <name type="scientific">anaerobic digester metagenome</name>
    <dbReference type="NCBI Taxonomy" id="1263854"/>
    <lineage>
        <taxon>unclassified sequences</taxon>
        <taxon>metagenomes</taxon>
        <taxon>ecological metagenomes</taxon>
    </lineage>
</organism>
<feature type="domain" description="Aminotransferase class I/classII large" evidence="5">
    <location>
        <begin position="48"/>
        <end position="406"/>
    </location>
</feature>
<proteinExistence type="predicted"/>
<dbReference type="NCBIfam" id="NF005334">
    <property type="entry name" value="PRK06855.1"/>
    <property type="match status" value="1"/>
</dbReference>
<gene>
    <name evidence="6" type="ORF">SCFA_310002</name>
</gene>